<evidence type="ECO:0000313" key="2">
    <source>
        <dbReference type="Proteomes" id="UP001182556"/>
    </source>
</evidence>
<keyword evidence="2" id="KW-1185">Reference proteome</keyword>
<sequence length="242" mass="26404">MFELLSKLHPTLSKYFSSAPLNNPSSTRSNRMCSPNAISRTASGLKHRMIYLMSCGSGRSRNPTAPRSSSDSCAYGYQASKSTVNTPSHPLDPKTFYESWLVCRGSKGVHLHPSVHCITHSDASAEERSAIIQMTKRLLSSMETSAHSSAVQTVLTEIDRLHPGQSKAQISLSLRDGHLNRRATVAQASVTSALPGWKLAERIGILTPDEADLLSRARDVFGARRTKPREEWGGSRGGESVQ</sequence>
<reference evidence="1" key="1">
    <citation type="submission" date="2023-02" db="EMBL/GenBank/DDBJ databases">
        <title>Identification and recombinant expression of a fungal hydrolase from Papiliotrema laurentii that hydrolyzes apple cutin and clears colloidal polyester polyurethane.</title>
        <authorList>
            <consortium name="DOE Joint Genome Institute"/>
            <person name="Roman V.A."/>
            <person name="Bojanowski C."/>
            <person name="Crable B.R."/>
            <person name="Wagner D.N."/>
            <person name="Hung C.S."/>
            <person name="Nadeau L.J."/>
            <person name="Schratz L."/>
            <person name="Haridas S."/>
            <person name="Pangilinan J."/>
            <person name="Lipzen A."/>
            <person name="Na H."/>
            <person name="Yan M."/>
            <person name="Ng V."/>
            <person name="Grigoriev I.V."/>
            <person name="Spatafora J.W."/>
            <person name="Barlow D."/>
            <person name="Biffinger J."/>
            <person name="Kelley-Loughnane N."/>
            <person name="Varaljay V.A."/>
            <person name="Crookes-Goodson W.J."/>
        </authorList>
    </citation>
    <scope>NUCLEOTIDE SEQUENCE</scope>
    <source>
        <strain evidence="1">5307AH</strain>
    </source>
</reference>
<dbReference type="AlphaFoldDB" id="A0AAD9L7W5"/>
<protein>
    <submittedName>
        <fullName evidence="1">Uncharacterized protein</fullName>
    </submittedName>
</protein>
<evidence type="ECO:0000313" key="1">
    <source>
        <dbReference type="EMBL" id="KAK1926525.1"/>
    </source>
</evidence>
<gene>
    <name evidence="1" type="ORF">DB88DRAFT_482174</name>
</gene>
<dbReference type="EMBL" id="JAODAN010000002">
    <property type="protein sequence ID" value="KAK1926525.1"/>
    <property type="molecule type" value="Genomic_DNA"/>
</dbReference>
<organism evidence="1 2">
    <name type="scientific">Papiliotrema laurentii</name>
    <name type="common">Cryptococcus laurentii</name>
    <dbReference type="NCBI Taxonomy" id="5418"/>
    <lineage>
        <taxon>Eukaryota</taxon>
        <taxon>Fungi</taxon>
        <taxon>Dikarya</taxon>
        <taxon>Basidiomycota</taxon>
        <taxon>Agaricomycotina</taxon>
        <taxon>Tremellomycetes</taxon>
        <taxon>Tremellales</taxon>
        <taxon>Rhynchogastremaceae</taxon>
        <taxon>Papiliotrema</taxon>
    </lineage>
</organism>
<dbReference type="Proteomes" id="UP001182556">
    <property type="component" value="Unassembled WGS sequence"/>
</dbReference>
<accession>A0AAD9L7W5</accession>
<proteinExistence type="predicted"/>
<name>A0AAD9L7W5_PAPLA</name>
<comment type="caution">
    <text evidence="1">The sequence shown here is derived from an EMBL/GenBank/DDBJ whole genome shotgun (WGS) entry which is preliminary data.</text>
</comment>